<evidence type="ECO:0000313" key="2">
    <source>
        <dbReference type="EMBL" id="VFU25939.1"/>
    </source>
</evidence>
<evidence type="ECO:0000256" key="1">
    <source>
        <dbReference type="SAM" id="SignalP"/>
    </source>
</evidence>
<gene>
    <name evidence="2" type="ORF">SVIM_LOCUS64525</name>
</gene>
<feature type="chain" id="PRO_5026743447" evidence="1">
    <location>
        <begin position="20"/>
        <end position="77"/>
    </location>
</feature>
<keyword evidence="1" id="KW-0732">Signal</keyword>
<dbReference type="EMBL" id="CAADRP010000258">
    <property type="protein sequence ID" value="VFU25939.1"/>
    <property type="molecule type" value="Genomic_DNA"/>
</dbReference>
<proteinExistence type="predicted"/>
<sequence>MGWWSSFCSCTSLTSLGLCFVSMKPELQLNPSTETVVEDQVSLCKLYTNDGKPESSIAYLPNPLSFSTGWKQKMEAK</sequence>
<accession>A0A6N2KC39</accession>
<dbReference type="AlphaFoldDB" id="A0A6N2KC39"/>
<name>A0A6N2KC39_SALVM</name>
<feature type="signal peptide" evidence="1">
    <location>
        <begin position="1"/>
        <end position="19"/>
    </location>
</feature>
<organism evidence="2">
    <name type="scientific">Salix viminalis</name>
    <name type="common">Common osier</name>
    <name type="synonym">Basket willow</name>
    <dbReference type="NCBI Taxonomy" id="40686"/>
    <lineage>
        <taxon>Eukaryota</taxon>
        <taxon>Viridiplantae</taxon>
        <taxon>Streptophyta</taxon>
        <taxon>Embryophyta</taxon>
        <taxon>Tracheophyta</taxon>
        <taxon>Spermatophyta</taxon>
        <taxon>Magnoliopsida</taxon>
        <taxon>eudicotyledons</taxon>
        <taxon>Gunneridae</taxon>
        <taxon>Pentapetalae</taxon>
        <taxon>rosids</taxon>
        <taxon>fabids</taxon>
        <taxon>Malpighiales</taxon>
        <taxon>Salicaceae</taxon>
        <taxon>Saliceae</taxon>
        <taxon>Salix</taxon>
    </lineage>
</organism>
<reference evidence="2" key="1">
    <citation type="submission" date="2019-03" db="EMBL/GenBank/DDBJ databases">
        <authorList>
            <person name="Mank J."/>
            <person name="Almeida P."/>
        </authorList>
    </citation>
    <scope>NUCLEOTIDE SEQUENCE</scope>
    <source>
        <strain evidence="2">78183</strain>
    </source>
</reference>
<protein>
    <submittedName>
        <fullName evidence="2">Uncharacterized protein</fullName>
    </submittedName>
</protein>